<dbReference type="Gene3D" id="1.25.40.20">
    <property type="entry name" value="Ankyrin repeat-containing domain"/>
    <property type="match status" value="1"/>
</dbReference>
<name>A0A7C8ZJV7_OPUST</name>
<dbReference type="SUPFAM" id="SSF48403">
    <property type="entry name" value="Ankyrin repeat"/>
    <property type="match status" value="1"/>
</dbReference>
<proteinExistence type="predicted"/>
<dbReference type="AlphaFoldDB" id="A0A7C8ZJV7"/>
<dbReference type="InterPro" id="IPR036770">
    <property type="entry name" value="Ankyrin_rpt-contain_sf"/>
</dbReference>
<organism evidence="1">
    <name type="scientific">Opuntia streptacantha</name>
    <name type="common">Prickly pear cactus</name>
    <name type="synonym">Opuntia cardona</name>
    <dbReference type="NCBI Taxonomy" id="393608"/>
    <lineage>
        <taxon>Eukaryota</taxon>
        <taxon>Viridiplantae</taxon>
        <taxon>Streptophyta</taxon>
        <taxon>Embryophyta</taxon>
        <taxon>Tracheophyta</taxon>
        <taxon>Spermatophyta</taxon>
        <taxon>Magnoliopsida</taxon>
        <taxon>eudicotyledons</taxon>
        <taxon>Gunneridae</taxon>
        <taxon>Pentapetalae</taxon>
        <taxon>Caryophyllales</taxon>
        <taxon>Cactineae</taxon>
        <taxon>Cactaceae</taxon>
        <taxon>Opuntioideae</taxon>
        <taxon>Opuntia</taxon>
    </lineage>
</organism>
<reference evidence="1" key="2">
    <citation type="submission" date="2020-07" db="EMBL/GenBank/DDBJ databases">
        <authorList>
            <person name="Vera ALvarez R."/>
            <person name="Arias-Moreno D.M."/>
            <person name="Jimenez-Jacinto V."/>
            <person name="Jimenez-Bremont J.F."/>
            <person name="Swaminathan K."/>
            <person name="Moose S.P."/>
            <person name="Guerrero-Gonzalez M.L."/>
            <person name="Marino-Ramirez L."/>
            <person name="Landsman D."/>
            <person name="Rodriguez-Kessler M."/>
            <person name="Delgado-Sanchez P."/>
        </authorList>
    </citation>
    <scope>NUCLEOTIDE SEQUENCE</scope>
    <source>
        <tissue evidence="1">Cladode</tissue>
    </source>
</reference>
<sequence>MAKWEHHNYPNSITSPQIFLTESKNHHHNHDHEVMNPPTYDPSVTTRLDDDPRSWAPMDPELKKAACAGNVKFLRKAIASAKPQDYWLSRFRPTRGRESCAGNILHLAVWNNRKTFVTQALYLLGEEDVILRQLLTQRETAAELSNATPALLAIKKRRVGCAKILTEGSRAELIKNLLDGDGNSPLFLAVQNGLPEVVLNLLRCQRPLSCRGPTGSTALHILPELSLYSGEYL</sequence>
<dbReference type="Pfam" id="PF12796">
    <property type="entry name" value="Ank_2"/>
    <property type="match status" value="1"/>
</dbReference>
<evidence type="ECO:0000313" key="1">
    <source>
        <dbReference type="EMBL" id="MBA4644736.1"/>
    </source>
</evidence>
<protein>
    <submittedName>
        <fullName evidence="1">Uncharacterized protein</fullName>
    </submittedName>
</protein>
<reference evidence="1" key="1">
    <citation type="journal article" date="2013" name="J. Plant Res.">
        <title>Effect of fungi and light on seed germination of three Opuntia species from semiarid lands of central Mexico.</title>
        <authorList>
            <person name="Delgado-Sanchez P."/>
            <person name="Jimenez-Bremont J.F."/>
            <person name="Guerrero-Gonzalez Mde L."/>
            <person name="Flores J."/>
        </authorList>
    </citation>
    <scope>NUCLEOTIDE SEQUENCE</scope>
    <source>
        <tissue evidence="1">Cladode</tissue>
    </source>
</reference>
<dbReference type="InterPro" id="IPR002110">
    <property type="entry name" value="Ankyrin_rpt"/>
</dbReference>
<accession>A0A7C8ZJV7</accession>
<dbReference type="EMBL" id="GISG01139569">
    <property type="protein sequence ID" value="MBA4644736.1"/>
    <property type="molecule type" value="Transcribed_RNA"/>
</dbReference>